<accession>A0A7W9BNU9</accession>
<gene>
    <name evidence="2" type="ORF">FHS72_003470</name>
</gene>
<proteinExistence type="predicted"/>
<evidence type="ECO:0008006" key="4">
    <source>
        <dbReference type="Google" id="ProtNLM"/>
    </source>
</evidence>
<keyword evidence="3" id="KW-1185">Reference proteome</keyword>
<evidence type="ECO:0000256" key="1">
    <source>
        <dbReference type="SAM" id="SignalP"/>
    </source>
</evidence>
<name>A0A7W9BNU9_9RHOB</name>
<comment type="caution">
    <text evidence="2">The sequence shown here is derived from an EMBL/GenBank/DDBJ whole genome shotgun (WGS) entry which is preliminary data.</text>
</comment>
<evidence type="ECO:0000313" key="2">
    <source>
        <dbReference type="EMBL" id="MBB5723825.1"/>
    </source>
</evidence>
<feature type="signal peptide" evidence="1">
    <location>
        <begin position="1"/>
        <end position="20"/>
    </location>
</feature>
<keyword evidence="1" id="KW-0732">Signal</keyword>
<organism evidence="2 3">
    <name type="scientific">Yoonia ponticola</name>
    <dbReference type="NCBI Taxonomy" id="1524255"/>
    <lineage>
        <taxon>Bacteria</taxon>
        <taxon>Pseudomonadati</taxon>
        <taxon>Pseudomonadota</taxon>
        <taxon>Alphaproteobacteria</taxon>
        <taxon>Rhodobacterales</taxon>
        <taxon>Paracoccaceae</taxon>
        <taxon>Yoonia</taxon>
    </lineage>
</organism>
<evidence type="ECO:0000313" key="3">
    <source>
        <dbReference type="Proteomes" id="UP000535415"/>
    </source>
</evidence>
<sequence>MLNRLTLAAALSLTPVLAHANAAKEDIAALFAAMDLPEMVTIMREEGLDYGEQIAEDLFPDRVGSDWPDTVSRIYDYDVMVAGLETQLGAALGDSDVASMIAFFEGDIGQTVVGLEIAARRALMDEGVEEASKESAAIALADDNPRMAMIDKFIETNDLIETNVVGAMNSNYAFYLGLLDGGAFGQDLTEEQILTDVWSQEPEIRTNTIEWVYSYLLLAYQPLSDEELETYITFSQTDAGQDLNTALFVAFDDLFDEISRALGLASSLNMAGQDL</sequence>
<dbReference type="AlphaFoldDB" id="A0A7W9BNU9"/>
<dbReference type="RefSeq" id="WP_183530941.1">
    <property type="nucleotide sequence ID" value="NZ_JACIJM010000015.1"/>
</dbReference>
<dbReference type="Proteomes" id="UP000535415">
    <property type="component" value="Unassembled WGS sequence"/>
</dbReference>
<dbReference type="EMBL" id="JACIJM010000015">
    <property type="protein sequence ID" value="MBB5723825.1"/>
    <property type="molecule type" value="Genomic_DNA"/>
</dbReference>
<feature type="chain" id="PRO_5030695184" description="DUF2059 domain-containing protein" evidence="1">
    <location>
        <begin position="21"/>
        <end position="275"/>
    </location>
</feature>
<protein>
    <recommendedName>
        <fullName evidence="4">DUF2059 domain-containing protein</fullName>
    </recommendedName>
</protein>
<reference evidence="2 3" key="1">
    <citation type="submission" date="2020-08" db="EMBL/GenBank/DDBJ databases">
        <title>Genomic Encyclopedia of Type Strains, Phase IV (KMG-IV): sequencing the most valuable type-strain genomes for metagenomic binning, comparative biology and taxonomic classification.</title>
        <authorList>
            <person name="Goeker M."/>
        </authorList>
    </citation>
    <scope>NUCLEOTIDE SEQUENCE [LARGE SCALE GENOMIC DNA]</scope>
    <source>
        <strain evidence="2 3">DSM 101064</strain>
    </source>
</reference>